<keyword evidence="3" id="KW-1185">Reference proteome</keyword>
<accession>A0A9P9CYD1</accession>
<organism evidence="2 3">
    <name type="scientific">Dactylonectria macrodidyma</name>
    <dbReference type="NCBI Taxonomy" id="307937"/>
    <lineage>
        <taxon>Eukaryota</taxon>
        <taxon>Fungi</taxon>
        <taxon>Dikarya</taxon>
        <taxon>Ascomycota</taxon>
        <taxon>Pezizomycotina</taxon>
        <taxon>Sordariomycetes</taxon>
        <taxon>Hypocreomycetidae</taxon>
        <taxon>Hypocreales</taxon>
        <taxon>Nectriaceae</taxon>
        <taxon>Dactylonectria</taxon>
    </lineage>
</organism>
<feature type="transmembrane region" description="Helical" evidence="1">
    <location>
        <begin position="14"/>
        <end position="31"/>
    </location>
</feature>
<keyword evidence="1" id="KW-0472">Membrane</keyword>
<proteinExistence type="predicted"/>
<sequence>MVGGADVSFFSSRMAVWCLVYGSACLVELSASRFMTRIRMDFAMLLANQCRIPRHHSLSLSRMTDHPILIACHIRNLKITGT</sequence>
<dbReference type="EMBL" id="JAGMUV010000052">
    <property type="protein sequence ID" value="KAH7109345.1"/>
    <property type="molecule type" value="Genomic_DNA"/>
</dbReference>
<dbReference type="AlphaFoldDB" id="A0A9P9CYD1"/>
<evidence type="ECO:0000256" key="1">
    <source>
        <dbReference type="SAM" id="Phobius"/>
    </source>
</evidence>
<keyword evidence="1" id="KW-0812">Transmembrane</keyword>
<evidence type="ECO:0000313" key="3">
    <source>
        <dbReference type="Proteomes" id="UP000738349"/>
    </source>
</evidence>
<evidence type="ECO:0000313" key="2">
    <source>
        <dbReference type="EMBL" id="KAH7109345.1"/>
    </source>
</evidence>
<name>A0A9P9CYD1_9HYPO</name>
<protein>
    <submittedName>
        <fullName evidence="2">Uncharacterized protein</fullName>
    </submittedName>
</protein>
<dbReference type="Proteomes" id="UP000738349">
    <property type="component" value="Unassembled WGS sequence"/>
</dbReference>
<comment type="caution">
    <text evidence="2">The sequence shown here is derived from an EMBL/GenBank/DDBJ whole genome shotgun (WGS) entry which is preliminary data.</text>
</comment>
<reference evidence="2" key="1">
    <citation type="journal article" date="2021" name="Nat. Commun.">
        <title>Genetic determinants of endophytism in the Arabidopsis root mycobiome.</title>
        <authorList>
            <person name="Mesny F."/>
            <person name="Miyauchi S."/>
            <person name="Thiergart T."/>
            <person name="Pickel B."/>
            <person name="Atanasova L."/>
            <person name="Karlsson M."/>
            <person name="Huettel B."/>
            <person name="Barry K.W."/>
            <person name="Haridas S."/>
            <person name="Chen C."/>
            <person name="Bauer D."/>
            <person name="Andreopoulos W."/>
            <person name="Pangilinan J."/>
            <person name="LaButti K."/>
            <person name="Riley R."/>
            <person name="Lipzen A."/>
            <person name="Clum A."/>
            <person name="Drula E."/>
            <person name="Henrissat B."/>
            <person name="Kohler A."/>
            <person name="Grigoriev I.V."/>
            <person name="Martin F.M."/>
            <person name="Hacquard S."/>
        </authorList>
    </citation>
    <scope>NUCLEOTIDE SEQUENCE</scope>
    <source>
        <strain evidence="2">MPI-CAGE-AT-0147</strain>
    </source>
</reference>
<keyword evidence="1" id="KW-1133">Transmembrane helix</keyword>
<gene>
    <name evidence="2" type="ORF">EDB81DRAFT_427787</name>
</gene>